<dbReference type="GO" id="GO:0016301">
    <property type="term" value="F:kinase activity"/>
    <property type="evidence" value="ECO:0007669"/>
    <property type="project" value="UniProtKB-KW"/>
</dbReference>
<accession>A0A2V2N189</accession>
<name>A0A2V2N189_9EURY</name>
<dbReference type="RefSeq" id="WP_109940940.1">
    <property type="nucleotide sequence ID" value="NZ_CP176366.1"/>
</dbReference>
<dbReference type="SUPFAM" id="SSF53633">
    <property type="entry name" value="Carbamate kinase-like"/>
    <property type="match status" value="1"/>
</dbReference>
<reference evidence="1 2" key="1">
    <citation type="submission" date="2018-05" db="EMBL/GenBank/DDBJ databases">
        <title>Draft genome of Methanospirillum stamsii Pt1.</title>
        <authorList>
            <person name="Dueholm M.S."/>
            <person name="Nielsen P.H."/>
            <person name="Bakmann L.F."/>
            <person name="Otzen D.E."/>
        </authorList>
    </citation>
    <scope>NUCLEOTIDE SEQUENCE [LARGE SCALE GENOMIC DNA]</scope>
    <source>
        <strain evidence="1 2">Pt1</strain>
    </source>
</reference>
<evidence type="ECO:0000313" key="1">
    <source>
        <dbReference type="EMBL" id="PWR73529.1"/>
    </source>
</evidence>
<comment type="caution">
    <text evidence="1">The sequence shown here is derived from an EMBL/GenBank/DDBJ whole genome shotgun (WGS) entry which is preliminary data.</text>
</comment>
<proteinExistence type="predicted"/>
<dbReference type="Proteomes" id="UP000245934">
    <property type="component" value="Unassembled WGS sequence"/>
</dbReference>
<organism evidence="1 2">
    <name type="scientific">Methanospirillum stamsii</name>
    <dbReference type="NCBI Taxonomy" id="1277351"/>
    <lineage>
        <taxon>Archaea</taxon>
        <taxon>Methanobacteriati</taxon>
        <taxon>Methanobacteriota</taxon>
        <taxon>Stenosarchaea group</taxon>
        <taxon>Methanomicrobia</taxon>
        <taxon>Methanomicrobiales</taxon>
        <taxon>Methanospirillaceae</taxon>
        <taxon>Methanospirillum</taxon>
    </lineage>
</organism>
<keyword evidence="1" id="KW-0418">Kinase</keyword>
<dbReference type="OrthoDB" id="50461at2157"/>
<dbReference type="EMBL" id="QGMZ01000018">
    <property type="protein sequence ID" value="PWR73529.1"/>
    <property type="molecule type" value="Genomic_DNA"/>
</dbReference>
<protein>
    <submittedName>
        <fullName evidence="1">Uridylate kinase</fullName>
    </submittedName>
</protein>
<evidence type="ECO:0000313" key="2">
    <source>
        <dbReference type="Proteomes" id="UP000245934"/>
    </source>
</evidence>
<gene>
    <name evidence="1" type="ORF">DLD82_09845</name>
</gene>
<dbReference type="AlphaFoldDB" id="A0A2V2N189"/>
<dbReference type="GeneID" id="97608753"/>
<dbReference type="InterPro" id="IPR036393">
    <property type="entry name" value="AceGlu_kinase-like_sf"/>
</dbReference>
<keyword evidence="1" id="KW-0808">Transferase</keyword>
<sequence length="213" mass="23483">MGNRVYRSWIHESTELMRKGQAVVIKIGGSLIEHGPEIIRTIRDSDRKVLIIPGGGIFADTVRQTNVSDTAAHFMSIAAMDQYGWLLSTSGIPVTTKPSINRTQILLPYIHLMKTDPLPHSWDITSDTISAYYANLLSSPLIILKSIDYIRTGDNPVSRLTEGMVTCDLDPAFIPYIFSYGISGQIIRGSDIMRLARLLDGDKVPGTSFGSTI</sequence>
<dbReference type="Gene3D" id="3.40.1160.10">
    <property type="entry name" value="Acetylglutamate kinase-like"/>
    <property type="match status" value="1"/>
</dbReference>
<keyword evidence="2" id="KW-1185">Reference proteome</keyword>